<evidence type="ECO:0000256" key="1">
    <source>
        <dbReference type="SAM" id="Coils"/>
    </source>
</evidence>
<keyword evidence="1" id="KW-0175">Coiled coil</keyword>
<dbReference type="RefSeq" id="XP_003063604.1">
    <property type="nucleotide sequence ID" value="XM_003063558.1"/>
</dbReference>
<dbReference type="AlphaFoldDB" id="C1N6S5"/>
<dbReference type="GO" id="GO:0005730">
    <property type="term" value="C:nucleolus"/>
    <property type="evidence" value="ECO:0007669"/>
    <property type="project" value="TreeGrafter"/>
</dbReference>
<dbReference type="PANTHER" id="PTHR15633">
    <property type="entry name" value="NUCLEOLAR PROTEIN 11"/>
    <property type="match status" value="1"/>
</dbReference>
<dbReference type="Proteomes" id="UP000001876">
    <property type="component" value="Unassembled WGS sequence"/>
</dbReference>
<dbReference type="GO" id="GO:0003723">
    <property type="term" value="F:RNA binding"/>
    <property type="evidence" value="ECO:0007669"/>
    <property type="project" value="TreeGrafter"/>
</dbReference>
<feature type="region of interest" description="Disordered" evidence="2">
    <location>
        <begin position="158"/>
        <end position="185"/>
    </location>
</feature>
<organism evidence="4">
    <name type="scientific">Micromonas pusilla (strain CCMP1545)</name>
    <name type="common">Picoplanktonic green alga</name>
    <dbReference type="NCBI Taxonomy" id="564608"/>
    <lineage>
        <taxon>Eukaryota</taxon>
        <taxon>Viridiplantae</taxon>
        <taxon>Chlorophyta</taxon>
        <taxon>Mamiellophyceae</taxon>
        <taxon>Mamiellales</taxon>
        <taxon>Mamiellaceae</taxon>
        <taxon>Micromonas</taxon>
    </lineage>
</organism>
<proteinExistence type="predicted"/>
<dbReference type="EMBL" id="GG663749">
    <property type="protein sequence ID" value="EEH51977.1"/>
    <property type="molecule type" value="Genomic_DNA"/>
</dbReference>
<sequence>MGVLDGNADSSTVVLARHGTAVLGACAAPGGAAATVQGDGVHVHDRETQTRARSWAVGRGHGFAAPATYDAGSGMYFAAILPPGGREDPALVAWTKDDPAASLDAAVGGGSTRLPDGVAALVPVGEGDDRAEGGGVLAVDGHGGVRWFGPDARKLAAAPGATGGADEKRRRVVEAASAASPTGGGGVLVVTSDAASGRGVTGGGGNRVAALYRAKGGEHSGRSVETVWEVVIEPGHGNDDGARVVAAAADDDHLCMFWSNDEWCAYDPKATPKHPEDKGLWDEPGVPTRKLQIAAGAGTPSMENLSLNKSGKGKRSGRETTNTSSTDALPAATLAAMGGGYFLLAIVGAPGSDGGARLAIVDAKYGAVQSVDDVGGGGGGGGGGGADDGVAAIVLPDDGDRASRTIITCHAGEVILSEMDTPPKLSLLAVMGKLCADERGEPARILLGKEGFKAANKPAQYGIYKPKMPTEDQIPRKKANEPLTFLGDPRESDWWNDGFEKSERMAIETIELFDGDAPLDEDAALKAIDPFLNGDEMFAPLALDAVIRGCVKNKLWELLRGVIGRGFVTGSAAAPQLVRAYIENDRALDLEKFYVQAIEYDPLDIRRALDAILPDCDGPSFSAEALAAVKARHVKIAKLAVRDAERAEKERRETKQKHGTYAEKEQRAKASLARARVCTASVEAFPETPYACALHFVVSYALDSVTAARTLLGLPMSAATKLVAYLSKWLAVYAGEGDDGPIDPEIDQLVAMPTMTSIVTWTNGIIDSHFSSLAMATSSKGGESDGGAESAEDAEVEALKKNAEKLQRACAAVGKMKGALQHVREGAPLPDDQGVKSTTYSIERIEDW</sequence>
<dbReference type="eggNOG" id="ENOG502R36H">
    <property type="taxonomic scope" value="Eukaryota"/>
</dbReference>
<feature type="coiled-coil region" evidence="1">
    <location>
        <begin position="637"/>
        <end position="664"/>
    </location>
</feature>
<dbReference type="KEGG" id="mpp:MICPUCDRAFT_53421"/>
<evidence type="ECO:0000256" key="2">
    <source>
        <dbReference type="SAM" id="MobiDB-lite"/>
    </source>
</evidence>
<evidence type="ECO:0000313" key="4">
    <source>
        <dbReference type="Proteomes" id="UP000001876"/>
    </source>
</evidence>
<dbReference type="GeneID" id="9689224"/>
<name>C1N6S5_MICPC</name>
<dbReference type="PANTHER" id="PTHR15633:SF2">
    <property type="entry name" value="NUCLEOLAR PROTEIN 11"/>
    <property type="match status" value="1"/>
</dbReference>
<keyword evidence="4" id="KW-1185">Reference proteome</keyword>
<protein>
    <submittedName>
        <fullName evidence="3">Predicted protein</fullName>
    </submittedName>
</protein>
<dbReference type="OrthoDB" id="10398172at2759"/>
<dbReference type="STRING" id="564608.C1N6S5"/>
<dbReference type="InterPro" id="IPR042859">
    <property type="entry name" value="NOL11"/>
</dbReference>
<feature type="region of interest" description="Disordered" evidence="2">
    <location>
        <begin position="297"/>
        <end position="326"/>
    </location>
</feature>
<reference evidence="3 4" key="1">
    <citation type="journal article" date="2009" name="Science">
        <title>Green evolution and dynamic adaptations revealed by genomes of the marine picoeukaryotes Micromonas.</title>
        <authorList>
            <person name="Worden A.Z."/>
            <person name="Lee J.H."/>
            <person name="Mock T."/>
            <person name="Rouze P."/>
            <person name="Simmons M.P."/>
            <person name="Aerts A.L."/>
            <person name="Allen A.E."/>
            <person name="Cuvelier M.L."/>
            <person name="Derelle E."/>
            <person name="Everett M.V."/>
            <person name="Foulon E."/>
            <person name="Grimwood J."/>
            <person name="Gundlach H."/>
            <person name="Henrissat B."/>
            <person name="Napoli C."/>
            <person name="McDonald S.M."/>
            <person name="Parker M.S."/>
            <person name="Rombauts S."/>
            <person name="Salamov A."/>
            <person name="Von Dassow P."/>
            <person name="Badger J.H."/>
            <person name="Coutinho P.M."/>
            <person name="Demir E."/>
            <person name="Dubchak I."/>
            <person name="Gentemann C."/>
            <person name="Eikrem W."/>
            <person name="Gready J.E."/>
            <person name="John U."/>
            <person name="Lanier W."/>
            <person name="Lindquist E.A."/>
            <person name="Lucas S."/>
            <person name="Mayer K.F."/>
            <person name="Moreau H."/>
            <person name="Not F."/>
            <person name="Otillar R."/>
            <person name="Panaud O."/>
            <person name="Pangilinan J."/>
            <person name="Paulsen I."/>
            <person name="Piegu B."/>
            <person name="Poliakov A."/>
            <person name="Robbens S."/>
            <person name="Schmutz J."/>
            <person name="Toulza E."/>
            <person name="Wyss T."/>
            <person name="Zelensky A."/>
            <person name="Zhou K."/>
            <person name="Armbrust E.V."/>
            <person name="Bhattacharya D."/>
            <person name="Goodenough U.W."/>
            <person name="Van de Peer Y."/>
            <person name="Grigoriev I.V."/>
        </authorList>
    </citation>
    <scope>NUCLEOTIDE SEQUENCE [LARGE SCALE GENOMIC DNA]</scope>
    <source>
        <strain evidence="3 4">CCMP1545</strain>
    </source>
</reference>
<accession>C1N6S5</accession>
<dbReference type="OMA" id="YLLVWAN"/>
<gene>
    <name evidence="3" type="ORF">MICPUCDRAFT_53421</name>
</gene>
<dbReference type="GO" id="GO:0030490">
    <property type="term" value="P:maturation of SSU-rRNA"/>
    <property type="evidence" value="ECO:0007669"/>
    <property type="project" value="InterPro"/>
</dbReference>
<evidence type="ECO:0000313" key="3">
    <source>
        <dbReference type="EMBL" id="EEH51977.1"/>
    </source>
</evidence>
<feature type="coiled-coil region" evidence="1">
    <location>
        <begin position="789"/>
        <end position="816"/>
    </location>
</feature>